<dbReference type="InterPro" id="IPR004176">
    <property type="entry name" value="Clp_R_N"/>
</dbReference>
<dbReference type="GO" id="GO:0016746">
    <property type="term" value="F:acyltransferase activity"/>
    <property type="evidence" value="ECO:0007669"/>
    <property type="project" value="UniProtKB-KW"/>
</dbReference>
<keyword evidence="5" id="KW-1185">Reference proteome</keyword>
<dbReference type="Gene3D" id="1.10.1780.10">
    <property type="entry name" value="Clp, N-terminal domain"/>
    <property type="match status" value="1"/>
</dbReference>
<dbReference type="InterPro" id="IPR036628">
    <property type="entry name" value="Clp_N_dom_sf"/>
</dbReference>
<dbReference type="EMBL" id="JBHUHQ010000002">
    <property type="protein sequence ID" value="MFD2042866.1"/>
    <property type="molecule type" value="Genomic_DNA"/>
</dbReference>
<dbReference type="PROSITE" id="PS51186">
    <property type="entry name" value="GNAT"/>
    <property type="match status" value="1"/>
</dbReference>
<keyword evidence="4" id="KW-0808">Transferase</keyword>
<sequence length="285" mass="32222">MNSLTVNYTNRMKRVFSLAVQEMENTNHSSLTPVHLLLGFLQEKTGVLGEIKLKASLDEVALRNCSEGSSNDESFFDEQLQLYVTADVKEVLEKASIYMQHYNQILVNEGHVLKALLTNATMNRFITEEQKQTMLNLGTTARDMITHLHGYTFPQKVNTLNIKKVTRADRENLLSFVEQCFSTEWKQTVESGIHTDHPPIYIACNDDGKVIGFAAFDVYQQKKGYFGPMGVVMDKRVRGIGYSLLHHCLRDMKDIGYEYAIIGGAGPMEFYEKACHAVVIPKNGL</sequence>
<accession>A0ABW4VW00</accession>
<organism evidence="4 5">
    <name type="scientific">Ornithinibacillus salinisoli</name>
    <dbReference type="NCBI Taxonomy" id="1848459"/>
    <lineage>
        <taxon>Bacteria</taxon>
        <taxon>Bacillati</taxon>
        <taxon>Bacillota</taxon>
        <taxon>Bacilli</taxon>
        <taxon>Bacillales</taxon>
        <taxon>Bacillaceae</taxon>
        <taxon>Ornithinibacillus</taxon>
    </lineage>
</organism>
<evidence type="ECO:0000313" key="5">
    <source>
        <dbReference type="Proteomes" id="UP001597383"/>
    </source>
</evidence>
<dbReference type="CDD" id="cd04301">
    <property type="entry name" value="NAT_SF"/>
    <property type="match status" value="1"/>
</dbReference>
<dbReference type="SUPFAM" id="SSF81923">
    <property type="entry name" value="Double Clp-N motif"/>
    <property type="match status" value="1"/>
</dbReference>
<evidence type="ECO:0000259" key="3">
    <source>
        <dbReference type="PROSITE" id="PS51903"/>
    </source>
</evidence>
<dbReference type="InterPro" id="IPR000182">
    <property type="entry name" value="GNAT_dom"/>
</dbReference>
<dbReference type="SUPFAM" id="SSF55729">
    <property type="entry name" value="Acyl-CoA N-acyltransferases (Nat)"/>
    <property type="match status" value="1"/>
</dbReference>
<evidence type="ECO:0000256" key="1">
    <source>
        <dbReference type="PROSITE-ProRule" id="PRU01251"/>
    </source>
</evidence>
<evidence type="ECO:0000259" key="2">
    <source>
        <dbReference type="PROSITE" id="PS51186"/>
    </source>
</evidence>
<name>A0ABW4VW00_9BACI</name>
<protein>
    <submittedName>
        <fullName evidence="4">GNAT family N-acetyltransferase</fullName>
        <ecNumber evidence="4">2.3.1.-</ecNumber>
    </submittedName>
</protein>
<evidence type="ECO:0000313" key="4">
    <source>
        <dbReference type="EMBL" id="MFD2042866.1"/>
    </source>
</evidence>
<dbReference type="EC" id="2.3.1.-" evidence="4"/>
<feature type="domain" description="N-acetyltransferase" evidence="2">
    <location>
        <begin position="160"/>
        <end position="285"/>
    </location>
</feature>
<reference evidence="5" key="1">
    <citation type="journal article" date="2019" name="Int. J. Syst. Evol. Microbiol.">
        <title>The Global Catalogue of Microorganisms (GCM) 10K type strain sequencing project: providing services to taxonomists for standard genome sequencing and annotation.</title>
        <authorList>
            <consortium name="The Broad Institute Genomics Platform"/>
            <consortium name="The Broad Institute Genome Sequencing Center for Infectious Disease"/>
            <person name="Wu L."/>
            <person name="Ma J."/>
        </authorList>
    </citation>
    <scope>NUCLEOTIDE SEQUENCE [LARGE SCALE GENOMIC DNA]</scope>
    <source>
        <strain evidence="5">R28</strain>
    </source>
</reference>
<dbReference type="RefSeq" id="WP_377554544.1">
    <property type="nucleotide sequence ID" value="NZ_JBHUHQ010000002.1"/>
</dbReference>
<comment type="caution">
    <text evidence="4">The sequence shown here is derived from an EMBL/GenBank/DDBJ whole genome shotgun (WGS) entry which is preliminary data.</text>
</comment>
<gene>
    <name evidence="4" type="ORF">ACFSJF_00890</name>
</gene>
<proteinExistence type="predicted"/>
<dbReference type="Pfam" id="PF00583">
    <property type="entry name" value="Acetyltransf_1"/>
    <property type="match status" value="1"/>
</dbReference>
<dbReference type="PROSITE" id="PS51903">
    <property type="entry name" value="CLP_R"/>
    <property type="match status" value="1"/>
</dbReference>
<keyword evidence="1" id="KW-0677">Repeat</keyword>
<keyword evidence="4" id="KW-0012">Acyltransferase</keyword>
<dbReference type="Gene3D" id="3.40.630.30">
    <property type="match status" value="1"/>
</dbReference>
<dbReference type="Pfam" id="PF02861">
    <property type="entry name" value="Clp_N"/>
    <property type="match status" value="1"/>
</dbReference>
<dbReference type="Proteomes" id="UP001597383">
    <property type="component" value="Unassembled WGS sequence"/>
</dbReference>
<feature type="domain" description="Clp R" evidence="3">
    <location>
        <begin position="1"/>
        <end position="72"/>
    </location>
</feature>
<dbReference type="InterPro" id="IPR016181">
    <property type="entry name" value="Acyl_CoA_acyltransferase"/>
</dbReference>